<protein>
    <recommendedName>
        <fullName evidence="3">Metallo-beta-lactamase domain-containing protein</fullName>
    </recommendedName>
</protein>
<dbReference type="Proteomes" id="UP001628281">
    <property type="component" value="Unassembled WGS sequence"/>
</dbReference>
<reference evidence="1 2" key="1">
    <citation type="submission" date="2024-11" db="EMBL/GenBank/DDBJ databases">
        <title>Draft genome sequences of two bacteria associated to sugarcane roots in Colombia.</title>
        <authorList>
            <person name="Pardo-Diaz S."/>
            <person name="Masmela-Mendoza J."/>
            <person name="Delgadillo-Duran P."/>
            <person name="Bautista E.J."/>
            <person name="Rojas-Tapias D.F."/>
        </authorList>
    </citation>
    <scope>NUCLEOTIDE SEQUENCE [LARGE SCALE GENOMIC DNA]</scope>
    <source>
        <strain evidence="1 2">Ap18</strain>
    </source>
</reference>
<comment type="caution">
    <text evidence="1">The sequence shown here is derived from an EMBL/GenBank/DDBJ whole genome shotgun (WGS) entry which is preliminary data.</text>
</comment>
<sequence length="435" mass="47410">MNPRPTEVSIRTYQVGFGDCFLFSIAYDDTSARHLLFDFGSTSTPRGSRNRMMQVAKDIAERASGKLTAVIATHRHRDHISGFDPGASNKGTGAVIASLKPDLVVQPWTEDPHIPTDATGPRLNALPPAARGAAAQATALRAMHEVARGAVAESARSPHFPPALRRELRFIGEDNLKNLEAVKNLASMGPNEYVHFGFRSGLEALLPGVRVHVLGPPSVDQSADVANQRARNPAEYWHLQARALAAAGPAAAGEARGDTLFPDHVAARPPNIPIEARWLVKQARKMRGDHLLRLVRTLDDAMNNTSVILLMEIGDKAFLFPGDAQGENWAYALSKPEICEILARVNVYKVGHHGSLNATPKTLWNSFQNRSDVVGERLISLMSTLGGKHGHAQPDGHGTEVPRETLVKELRRDSDLVDTEAFADGRWFEDTVVSI</sequence>
<organism evidence="1 2">
    <name type="scientific">Azospirillum argentinense</name>
    <dbReference type="NCBI Taxonomy" id="2970906"/>
    <lineage>
        <taxon>Bacteria</taxon>
        <taxon>Pseudomonadati</taxon>
        <taxon>Pseudomonadota</taxon>
        <taxon>Alphaproteobacteria</taxon>
        <taxon>Rhodospirillales</taxon>
        <taxon>Azospirillaceae</taxon>
        <taxon>Azospirillum</taxon>
    </lineage>
</organism>
<dbReference type="InterPro" id="IPR036866">
    <property type="entry name" value="RibonucZ/Hydroxyglut_hydro"/>
</dbReference>
<evidence type="ECO:0008006" key="3">
    <source>
        <dbReference type="Google" id="ProtNLM"/>
    </source>
</evidence>
<dbReference type="RefSeq" id="WP_407825354.1">
    <property type="nucleotide sequence ID" value="NZ_JBJLSN010000050.1"/>
</dbReference>
<name>A0ABW8VDE3_9PROT</name>
<dbReference type="PANTHER" id="PTHR30619:SF1">
    <property type="entry name" value="RECOMBINATION PROTEIN 2"/>
    <property type="match status" value="1"/>
</dbReference>
<evidence type="ECO:0000313" key="1">
    <source>
        <dbReference type="EMBL" id="MFL7904484.1"/>
    </source>
</evidence>
<gene>
    <name evidence="1" type="ORF">ACJ41P_25375</name>
</gene>
<dbReference type="EMBL" id="JBJLSN010000050">
    <property type="protein sequence ID" value="MFL7904484.1"/>
    <property type="molecule type" value="Genomic_DNA"/>
</dbReference>
<dbReference type="SUPFAM" id="SSF56281">
    <property type="entry name" value="Metallo-hydrolase/oxidoreductase"/>
    <property type="match status" value="1"/>
</dbReference>
<accession>A0ABW8VDE3</accession>
<keyword evidence="2" id="KW-1185">Reference proteome</keyword>
<proteinExistence type="predicted"/>
<dbReference type="Gene3D" id="3.60.15.10">
    <property type="entry name" value="Ribonuclease Z/Hydroxyacylglutathione hydrolase-like"/>
    <property type="match status" value="2"/>
</dbReference>
<evidence type="ECO:0000313" key="2">
    <source>
        <dbReference type="Proteomes" id="UP001628281"/>
    </source>
</evidence>
<dbReference type="PANTHER" id="PTHR30619">
    <property type="entry name" value="DNA INTERNALIZATION/COMPETENCE PROTEIN COMEC/REC2"/>
    <property type="match status" value="1"/>
</dbReference>
<dbReference type="InterPro" id="IPR052159">
    <property type="entry name" value="Competence_DNA_uptake"/>
</dbReference>